<sequence length="647" mass="71630">MDDSTILHADFRYGDFEVKCSWYPADYNSHPGRCNKDDFSLVVLDVKIAVMTQESSKKETAEYEKSGGVKDLITAVQSNTSLTPGTPWAGRVFLCVPTSSGCLARSKCFQHRFVGCGDLGILLDRTVFGEKVASVDYQNIQALFDGCLLMLIRPCNCFHIEEEAAVAKEINARINFQWILNRELAHKTLALVDGSLNLQAFLPLYNSASALGIKLVILDFPGHWISEPSFRHLYQDFIPIDMTPDSKLHLRISAAVKAYGNVDGICAVATRFLAPVAKAAEILGLPTESSKAIAIANNKYETRLAAGGADPTTLVTSVLDLKHKMQENTFMAQYPLIVKPVSGTGSEHVCKADNESELFEGVRRTCESSNKKILIEAYIDGPELDVNFVLQNGEVLFFEISDDFPSLGDSGTVDSDFWENTNILPSKLPAEEYTIVREKLHQLLSNLGLKTGVFHLEARVQNSSVAYSEEDGILDLRAKVEITDGNKPSSEPPRCFLIEINPRPPGFQVVLASAGSYGVNMYDLHMIASIGDHERFRALAKPFEMDASIPHHARAWSQLVWIRADRGGTCVSDDACGDFLQRLAPEDRELVTEAVCFFRRGQRVPGPKRGVVLFGAFFIVTSRKSRVDVLRVSQVLQREFFVPVASF</sequence>
<dbReference type="GO" id="GO:0005524">
    <property type="term" value="F:ATP binding"/>
    <property type="evidence" value="ECO:0007669"/>
    <property type="project" value="UniProtKB-UniRule"/>
</dbReference>
<evidence type="ECO:0000259" key="5">
    <source>
        <dbReference type="PROSITE" id="PS50975"/>
    </source>
</evidence>
<dbReference type="Proteomes" id="UP000322873">
    <property type="component" value="Unassembled WGS sequence"/>
</dbReference>
<dbReference type="AlphaFoldDB" id="A0A5M9JT66"/>
<gene>
    <name evidence="6" type="ORF">EYC84_000362</name>
</gene>
<evidence type="ECO:0000256" key="1">
    <source>
        <dbReference type="ARBA" id="ARBA00022598"/>
    </source>
</evidence>
<dbReference type="VEuPathDB" id="FungiDB:MFRU_028g00360"/>
<dbReference type="PANTHER" id="PTHR43585:SF2">
    <property type="entry name" value="ATP-GRASP ENZYME FSQD"/>
    <property type="match status" value="1"/>
</dbReference>
<dbReference type="SUPFAM" id="SSF56059">
    <property type="entry name" value="Glutathione synthetase ATP-binding domain-like"/>
    <property type="match status" value="1"/>
</dbReference>
<keyword evidence="1" id="KW-0436">Ligase</keyword>
<evidence type="ECO:0000313" key="6">
    <source>
        <dbReference type="EMBL" id="KAA8570992.1"/>
    </source>
</evidence>
<evidence type="ECO:0000313" key="7">
    <source>
        <dbReference type="Proteomes" id="UP000322873"/>
    </source>
</evidence>
<dbReference type="PANTHER" id="PTHR43585">
    <property type="entry name" value="FUMIPYRROLE BIOSYNTHESIS PROTEIN C"/>
    <property type="match status" value="1"/>
</dbReference>
<proteinExistence type="predicted"/>
<keyword evidence="2 4" id="KW-0547">Nucleotide-binding</keyword>
<feature type="domain" description="ATP-grasp" evidence="5">
    <location>
        <begin position="302"/>
        <end position="530"/>
    </location>
</feature>
<dbReference type="InterPro" id="IPR052032">
    <property type="entry name" value="ATP-dep_AA_Ligase"/>
</dbReference>
<dbReference type="Pfam" id="PF18130">
    <property type="entry name" value="ATPgrasp_N"/>
    <property type="match status" value="1"/>
</dbReference>
<keyword evidence="3 4" id="KW-0067">ATP-binding</keyword>
<dbReference type="InterPro" id="IPR011761">
    <property type="entry name" value="ATP-grasp"/>
</dbReference>
<evidence type="ECO:0000256" key="2">
    <source>
        <dbReference type="ARBA" id="ARBA00022741"/>
    </source>
</evidence>
<keyword evidence="7" id="KW-1185">Reference proteome</keyword>
<dbReference type="OrthoDB" id="434648at2759"/>
<organism evidence="6 7">
    <name type="scientific">Monilinia fructicola</name>
    <name type="common">Brown rot fungus</name>
    <name type="synonym">Ciboria fructicola</name>
    <dbReference type="NCBI Taxonomy" id="38448"/>
    <lineage>
        <taxon>Eukaryota</taxon>
        <taxon>Fungi</taxon>
        <taxon>Dikarya</taxon>
        <taxon>Ascomycota</taxon>
        <taxon>Pezizomycotina</taxon>
        <taxon>Leotiomycetes</taxon>
        <taxon>Helotiales</taxon>
        <taxon>Sclerotiniaceae</taxon>
        <taxon>Monilinia</taxon>
    </lineage>
</organism>
<dbReference type="EMBL" id="VICG01000006">
    <property type="protein sequence ID" value="KAA8570992.1"/>
    <property type="molecule type" value="Genomic_DNA"/>
</dbReference>
<dbReference type="Gene3D" id="3.30.1490.20">
    <property type="entry name" value="ATP-grasp fold, A domain"/>
    <property type="match status" value="1"/>
</dbReference>
<dbReference type="GO" id="GO:0016874">
    <property type="term" value="F:ligase activity"/>
    <property type="evidence" value="ECO:0007669"/>
    <property type="project" value="UniProtKB-KW"/>
</dbReference>
<dbReference type="GO" id="GO:0046872">
    <property type="term" value="F:metal ion binding"/>
    <property type="evidence" value="ECO:0007669"/>
    <property type="project" value="InterPro"/>
</dbReference>
<dbReference type="InterPro" id="IPR041472">
    <property type="entry name" value="BL00235/CARNS1_N"/>
</dbReference>
<dbReference type="Pfam" id="PF13535">
    <property type="entry name" value="ATP-grasp_4"/>
    <property type="match status" value="1"/>
</dbReference>
<comment type="caution">
    <text evidence="6">The sequence shown here is derived from an EMBL/GenBank/DDBJ whole genome shotgun (WGS) entry which is preliminary data.</text>
</comment>
<protein>
    <recommendedName>
        <fullName evidence="5">ATP-grasp domain-containing protein</fullName>
    </recommendedName>
</protein>
<dbReference type="Gene3D" id="3.30.470.20">
    <property type="entry name" value="ATP-grasp fold, B domain"/>
    <property type="match status" value="1"/>
</dbReference>
<evidence type="ECO:0000256" key="3">
    <source>
        <dbReference type="ARBA" id="ARBA00022840"/>
    </source>
</evidence>
<dbReference type="PROSITE" id="PS50975">
    <property type="entry name" value="ATP_GRASP"/>
    <property type="match status" value="1"/>
</dbReference>
<name>A0A5M9JT66_MONFR</name>
<dbReference type="Gene3D" id="3.40.50.20">
    <property type="match status" value="1"/>
</dbReference>
<reference evidence="6 7" key="1">
    <citation type="submission" date="2019-06" db="EMBL/GenBank/DDBJ databases">
        <title>Genome Sequence of the Brown Rot Fungal Pathogen Monilinia fructicola.</title>
        <authorList>
            <person name="De Miccolis Angelini R.M."/>
            <person name="Landi L."/>
            <person name="Abate D."/>
            <person name="Pollastro S."/>
            <person name="Romanazzi G."/>
            <person name="Faretra F."/>
        </authorList>
    </citation>
    <scope>NUCLEOTIDE SEQUENCE [LARGE SCALE GENOMIC DNA]</scope>
    <source>
        <strain evidence="6 7">Mfrc123</strain>
    </source>
</reference>
<dbReference type="InterPro" id="IPR013815">
    <property type="entry name" value="ATP_grasp_subdomain_1"/>
</dbReference>
<accession>A0A5M9JT66</accession>
<evidence type="ECO:0000256" key="4">
    <source>
        <dbReference type="PROSITE-ProRule" id="PRU00409"/>
    </source>
</evidence>